<protein>
    <submittedName>
        <fullName evidence="2">Burp domain-containing protein 6-like</fullName>
    </submittedName>
</protein>
<reference evidence="2 3" key="1">
    <citation type="submission" date="2023-10" db="EMBL/GenBank/DDBJ databases">
        <title>Chromosome-scale genome assembly provides insights into flower coloration mechanisms of Canna indica.</title>
        <authorList>
            <person name="Li C."/>
        </authorList>
    </citation>
    <scope>NUCLEOTIDE SEQUENCE [LARGE SCALE GENOMIC DNA]</scope>
    <source>
        <tissue evidence="2">Flower</tissue>
    </source>
</reference>
<feature type="domain" description="BURP" evidence="1">
    <location>
        <begin position="145"/>
        <end position="354"/>
    </location>
</feature>
<dbReference type="InterPro" id="IPR044816">
    <property type="entry name" value="BURP"/>
</dbReference>
<dbReference type="AlphaFoldDB" id="A0AAQ3KZH2"/>
<dbReference type="PANTHER" id="PTHR31236:SF2">
    <property type="entry name" value="BURP DOMAIN PROTEIN RD22"/>
    <property type="match status" value="1"/>
</dbReference>
<dbReference type="EMBL" id="CP136897">
    <property type="protein sequence ID" value="WOL17470.1"/>
    <property type="molecule type" value="Genomic_DNA"/>
</dbReference>
<dbReference type="PROSITE" id="PS51277">
    <property type="entry name" value="BURP"/>
    <property type="match status" value="1"/>
</dbReference>
<dbReference type="PANTHER" id="PTHR31236">
    <property type="entry name" value="BURP DOMAIN PROTEIN USPL1-LIKE"/>
    <property type="match status" value="1"/>
</dbReference>
<dbReference type="Pfam" id="PF03181">
    <property type="entry name" value="BURP"/>
    <property type="match status" value="1"/>
</dbReference>
<evidence type="ECO:0000313" key="3">
    <source>
        <dbReference type="Proteomes" id="UP001327560"/>
    </source>
</evidence>
<dbReference type="SMART" id="SM01045">
    <property type="entry name" value="BURP"/>
    <property type="match status" value="1"/>
</dbReference>
<dbReference type="InterPro" id="IPR004873">
    <property type="entry name" value="BURP_dom"/>
</dbReference>
<accession>A0AAQ3KZH2</accession>
<evidence type="ECO:0000259" key="1">
    <source>
        <dbReference type="PROSITE" id="PS51277"/>
    </source>
</evidence>
<name>A0AAQ3KZH2_9LILI</name>
<proteinExistence type="predicted"/>
<organism evidence="2 3">
    <name type="scientific">Canna indica</name>
    <name type="common">Indian-shot</name>
    <dbReference type="NCBI Taxonomy" id="4628"/>
    <lineage>
        <taxon>Eukaryota</taxon>
        <taxon>Viridiplantae</taxon>
        <taxon>Streptophyta</taxon>
        <taxon>Embryophyta</taxon>
        <taxon>Tracheophyta</taxon>
        <taxon>Spermatophyta</taxon>
        <taxon>Magnoliopsida</taxon>
        <taxon>Liliopsida</taxon>
        <taxon>Zingiberales</taxon>
        <taxon>Cannaceae</taxon>
        <taxon>Canna</taxon>
    </lineage>
</organism>
<evidence type="ECO:0000313" key="2">
    <source>
        <dbReference type="EMBL" id="WOL17470.1"/>
    </source>
</evidence>
<gene>
    <name evidence="2" type="ORF">Cni_G26262</name>
</gene>
<keyword evidence="3" id="KW-1185">Reference proteome</keyword>
<sequence>MGFAQLFHFVDRLDCVLIVVGTANAVIHDCSLPVRSSKNKFYIVEQSAFSDLSLPIFLHFFGDLVNSFGRTPAILIPWFHEVVKACPSFSTSSTISTCSSLTTANMEISTTPSSDIDYFASVSFPPVCVSATPTQLKDEAARSFFFLKKNVIPGASLTMQFKRSALTADLLLHCIADAIPFSFAKLPDFLALLSINPNTEEAREMSRTLEQCEQPATTEVTKYCTTSVESIIDFVVLTLATADVQAASTAASEAASPMQPYIVCGFHYNTMGSSVVYEVSMQGSVDRNRVEAMAVVVCHLDMAVWNPKASCVPGARREAEDSCLPFPPLRPCMLYNFQVNFQRLRLYVLTWIIL</sequence>
<dbReference type="Proteomes" id="UP001327560">
    <property type="component" value="Chromosome 8"/>
</dbReference>